<dbReference type="Proteomes" id="UP000327044">
    <property type="component" value="Unassembled WGS sequence"/>
</dbReference>
<dbReference type="AlphaFoldDB" id="A0A5N4B1A9"/>
<keyword evidence="4" id="KW-1185">Reference proteome</keyword>
<accession>A0A5N4B1A9</accession>
<evidence type="ECO:0000313" key="4">
    <source>
        <dbReference type="Proteomes" id="UP000327044"/>
    </source>
</evidence>
<gene>
    <name evidence="3" type="ORF">PPYR_00345</name>
</gene>
<dbReference type="GO" id="GO:0016020">
    <property type="term" value="C:membrane"/>
    <property type="evidence" value="ECO:0007669"/>
    <property type="project" value="TreeGrafter"/>
</dbReference>
<feature type="transmembrane region" description="Helical" evidence="1">
    <location>
        <begin position="12"/>
        <end position="44"/>
    </location>
</feature>
<evidence type="ECO:0000256" key="1">
    <source>
        <dbReference type="SAM" id="Phobius"/>
    </source>
</evidence>
<dbReference type="InterPro" id="IPR002123">
    <property type="entry name" value="Plipid/glycerol_acylTrfase"/>
</dbReference>
<dbReference type="PANTHER" id="PTHR22753">
    <property type="entry name" value="TRANSMEMBRANE PROTEIN 68"/>
    <property type="match status" value="1"/>
</dbReference>
<protein>
    <recommendedName>
        <fullName evidence="2">Phospholipid/glycerol acyltransferase domain-containing protein</fullName>
    </recommendedName>
</protein>
<dbReference type="InParanoid" id="A0A5N4B1A9"/>
<evidence type="ECO:0000313" key="3">
    <source>
        <dbReference type="EMBL" id="KAB0803375.1"/>
    </source>
</evidence>
<evidence type="ECO:0000259" key="2">
    <source>
        <dbReference type="Pfam" id="PF01553"/>
    </source>
</evidence>
<dbReference type="GO" id="GO:0016746">
    <property type="term" value="F:acyltransferase activity"/>
    <property type="evidence" value="ECO:0007669"/>
    <property type="project" value="InterPro"/>
</dbReference>
<dbReference type="PANTHER" id="PTHR22753:SF14">
    <property type="entry name" value="MONOACYLGLYCEROL_DIACYLGLYCEROL O-ACYLTRANSFERASE"/>
    <property type="match status" value="1"/>
</dbReference>
<dbReference type="SUPFAM" id="SSF69593">
    <property type="entry name" value="Glycerol-3-phosphate (1)-acyltransferase"/>
    <property type="match status" value="2"/>
</dbReference>
<dbReference type="EMBL" id="VVIM01000001">
    <property type="protein sequence ID" value="KAB0803375.1"/>
    <property type="molecule type" value="Genomic_DNA"/>
</dbReference>
<feature type="domain" description="Phospholipid/glycerol acyltransferase" evidence="2">
    <location>
        <begin position="335"/>
        <end position="458"/>
    </location>
</feature>
<proteinExistence type="predicted"/>
<keyword evidence="1" id="KW-0472">Membrane</keyword>
<keyword evidence="1" id="KW-0812">Transmembrane</keyword>
<dbReference type="Pfam" id="PF01553">
    <property type="entry name" value="Acyltransferase"/>
    <property type="match status" value="2"/>
</dbReference>
<name>A0A5N4B1A9_PHOPY</name>
<dbReference type="CDD" id="cd07987">
    <property type="entry name" value="LPLAT_MGAT-like"/>
    <property type="match status" value="2"/>
</dbReference>
<reference evidence="3 4" key="1">
    <citation type="journal article" date="2018" name="Elife">
        <title>Firefly genomes illuminate parallel origins of bioluminescence in beetles.</title>
        <authorList>
            <person name="Fallon T.R."/>
            <person name="Lower S.E."/>
            <person name="Chang C.H."/>
            <person name="Bessho-Uehara M."/>
            <person name="Martin G.J."/>
            <person name="Bewick A.J."/>
            <person name="Behringer M."/>
            <person name="Debat H.J."/>
            <person name="Wong I."/>
            <person name="Day J.C."/>
            <person name="Suvorov A."/>
            <person name="Silva C.J."/>
            <person name="Stanger-Hall K.F."/>
            <person name="Hall D.W."/>
            <person name="Schmitz R.J."/>
            <person name="Nelson D.R."/>
            <person name="Lewis S.M."/>
            <person name="Shigenobu S."/>
            <person name="Bybee S.M."/>
            <person name="Larracuente A.M."/>
            <person name="Oba Y."/>
            <person name="Weng J.K."/>
        </authorList>
    </citation>
    <scope>NUCLEOTIDE SEQUENCE [LARGE SCALE GENOMIC DNA]</scope>
    <source>
        <strain evidence="3">1611_PpyrPB1</strain>
        <tissue evidence="3">Whole body</tissue>
    </source>
</reference>
<sequence length="565" mass="64395">MGYVNCQCLIMFMCLPIFVVSLLPFMIAVLVYQSVLILTGYVIYCKILQNPYDLHTTSNVASRAHRFTWYLHGWIWNGYEVQGLENIPDSGPALIIFYHGALPVDIYYLIAHLFFHKDRVLQAVADYFLFKVPGLKILLESIGVIPGSQETCTKTLKDGNLLAISPGGVYESQFSHRYNLLWKNRVGFAKVAIDAKVPIIPVFTENLREAYRTLSTGKSLFEKIYNATKFPFTPIYGGFPVKLITHIGKPIPYDPELSPEQLKTKVANAIEELIAKHQRRPPSILRAVMDRIPAFRIYCLILRKLNKSKGGWDSAARTMISGLWYLHGKIWHGYEVRGLHNVPDSGPSLFIFYHGAVPTDMYYFYTHVYFHKNRILNAVADRFMFKLPGFPILMECLKATTGTKQTCINLLKDGNILALSPGGVYESQFSHNYNLMWKNRIGFAKVAIDAKVPIIPIFTENVREAFRSVSFAQRLFLKLYTWTKLPVAPVYGAFPVKMITHVGKPIAYDPELTPEELQVKVADAINHLISENQRLPGSILHALIDRISSLKERHKLNQHTLRKQK</sequence>
<keyword evidence="1" id="KW-1133">Transmembrane helix</keyword>
<organism evidence="3 4">
    <name type="scientific">Photinus pyralis</name>
    <name type="common">Common eastern firefly</name>
    <name type="synonym">Lampyris pyralis</name>
    <dbReference type="NCBI Taxonomy" id="7054"/>
    <lineage>
        <taxon>Eukaryota</taxon>
        <taxon>Metazoa</taxon>
        <taxon>Ecdysozoa</taxon>
        <taxon>Arthropoda</taxon>
        <taxon>Hexapoda</taxon>
        <taxon>Insecta</taxon>
        <taxon>Pterygota</taxon>
        <taxon>Neoptera</taxon>
        <taxon>Endopterygota</taxon>
        <taxon>Coleoptera</taxon>
        <taxon>Polyphaga</taxon>
        <taxon>Elateriformia</taxon>
        <taxon>Elateroidea</taxon>
        <taxon>Lampyridae</taxon>
        <taxon>Lampyrinae</taxon>
        <taxon>Photinus</taxon>
    </lineage>
</organism>
<feature type="domain" description="Phospholipid/glycerol acyltransferase" evidence="2">
    <location>
        <begin position="80"/>
        <end position="203"/>
    </location>
</feature>
<comment type="caution">
    <text evidence="3">The sequence shown here is derived from an EMBL/GenBank/DDBJ whole genome shotgun (WGS) entry which is preliminary data.</text>
</comment>